<evidence type="ECO:0000259" key="4">
    <source>
        <dbReference type="PROSITE" id="PS50240"/>
    </source>
</evidence>
<dbReference type="OrthoDB" id="6380398at2759"/>
<feature type="domain" description="Peptidase S1" evidence="4">
    <location>
        <begin position="62"/>
        <end position="291"/>
    </location>
</feature>
<dbReference type="GO" id="GO:0006508">
    <property type="term" value="P:proteolysis"/>
    <property type="evidence" value="ECO:0007669"/>
    <property type="project" value="InterPro"/>
</dbReference>
<dbReference type="GeneID" id="63739465"/>
<gene>
    <name evidence="5" type="ORF">MAM_05010</name>
</gene>
<dbReference type="Pfam" id="PF00089">
    <property type="entry name" value="Trypsin"/>
    <property type="match status" value="1"/>
</dbReference>
<feature type="signal peptide" evidence="3">
    <location>
        <begin position="1"/>
        <end position="17"/>
    </location>
</feature>
<dbReference type="InterPro" id="IPR051487">
    <property type="entry name" value="Ser/Thr_Proteases_Immune/Dev"/>
</dbReference>
<dbReference type="InterPro" id="IPR001254">
    <property type="entry name" value="Trypsin_dom"/>
</dbReference>
<keyword evidence="3" id="KW-0732">Signal</keyword>
<dbReference type="GO" id="GO:0004252">
    <property type="term" value="F:serine-type endopeptidase activity"/>
    <property type="evidence" value="ECO:0007669"/>
    <property type="project" value="InterPro"/>
</dbReference>
<evidence type="ECO:0000256" key="1">
    <source>
        <dbReference type="ARBA" id="ARBA00023157"/>
    </source>
</evidence>
<dbReference type="InterPro" id="IPR009003">
    <property type="entry name" value="Peptidase_S1_PA"/>
</dbReference>
<dbReference type="FunFam" id="2.40.10.10:FF:000068">
    <property type="entry name" value="transmembrane protease serine 2"/>
    <property type="match status" value="1"/>
</dbReference>
<reference evidence="5 6" key="1">
    <citation type="journal article" date="2014" name="Proc. Natl. Acad. Sci. U.S.A.">
        <title>Trajectory and genomic determinants of fungal-pathogen speciation and host adaptation.</title>
        <authorList>
            <person name="Hu X."/>
            <person name="Xiao G."/>
            <person name="Zheng P."/>
            <person name="Shang Y."/>
            <person name="Su Y."/>
            <person name="Zhang X."/>
            <person name="Liu X."/>
            <person name="Zhan S."/>
            <person name="St Leger R.J."/>
            <person name="Wang C."/>
        </authorList>
    </citation>
    <scope>NUCLEOTIDE SEQUENCE [LARGE SCALE GENOMIC DNA]</scope>
    <source>
        <strain evidence="5 6">ARSEF 1941</strain>
    </source>
</reference>
<evidence type="ECO:0000256" key="3">
    <source>
        <dbReference type="SAM" id="SignalP"/>
    </source>
</evidence>
<name>A0A0B2WLF7_METAS</name>
<protein>
    <submittedName>
        <fullName evidence="5">Trypsin</fullName>
    </submittedName>
</protein>
<dbReference type="Gene3D" id="2.40.10.10">
    <property type="entry name" value="Trypsin-like serine proteases"/>
    <property type="match status" value="1"/>
</dbReference>
<keyword evidence="6" id="KW-1185">Reference proteome</keyword>
<dbReference type="EMBL" id="AZHE01000012">
    <property type="protein sequence ID" value="KHN96901.1"/>
    <property type="molecule type" value="Genomic_DNA"/>
</dbReference>
<dbReference type="PANTHER" id="PTHR24256">
    <property type="entry name" value="TRYPTASE-RELATED"/>
    <property type="match status" value="1"/>
</dbReference>
<evidence type="ECO:0000313" key="6">
    <source>
        <dbReference type="Proteomes" id="UP000030816"/>
    </source>
</evidence>
<dbReference type="RefSeq" id="XP_040677967.1">
    <property type="nucleotide sequence ID" value="XM_040823808.1"/>
</dbReference>
<dbReference type="AlphaFoldDB" id="A0A0B2WLF7"/>
<dbReference type="SUPFAM" id="SSF50494">
    <property type="entry name" value="Trypsin-like serine proteases"/>
    <property type="match status" value="1"/>
</dbReference>
<dbReference type="PROSITE" id="PS50240">
    <property type="entry name" value="TRYPSIN_DOM"/>
    <property type="match status" value="1"/>
</dbReference>
<evidence type="ECO:0000313" key="5">
    <source>
        <dbReference type="EMBL" id="KHN96901.1"/>
    </source>
</evidence>
<organism evidence="5 6">
    <name type="scientific">Metarhizium album (strain ARSEF 1941)</name>
    <dbReference type="NCBI Taxonomy" id="1081103"/>
    <lineage>
        <taxon>Eukaryota</taxon>
        <taxon>Fungi</taxon>
        <taxon>Dikarya</taxon>
        <taxon>Ascomycota</taxon>
        <taxon>Pezizomycotina</taxon>
        <taxon>Sordariomycetes</taxon>
        <taxon>Hypocreomycetidae</taxon>
        <taxon>Hypocreales</taxon>
        <taxon>Clavicipitaceae</taxon>
        <taxon>Metarhizium</taxon>
    </lineage>
</organism>
<dbReference type="InterPro" id="IPR043504">
    <property type="entry name" value="Peptidase_S1_PA_chymotrypsin"/>
</dbReference>
<sequence length="299" mass="32315">MKYNNVLLLLAPLKAWSRQCICGYANQHDGASVLPEQADTHAEAISQDRQQGSTDEHSQSAAAAGNGKQTGPQEYPFIAAVVYKSEPRGTPCAGAIIDEHHVLIAAHCVNGVRADDVGVYAGSNRFNATGAKLETVMVIHNHPQWDPERLVYDISLLQLQDSLTFDGHSTGAVCVLDHLEHIDNQKAVAVAWDSTWDGGQAVSPLLQATFETHDLASCSARPSGGPQFCAYGTEPAECQDAFEGPVLLWQNPGSRRYSVLGISSYGRSCRQAPEIVTDTTQLTPWMQSVLRTDGGRLCE</sequence>
<accession>A0A0B2WLF7</accession>
<proteinExistence type="predicted"/>
<comment type="caution">
    <text evidence="5">The sequence shown here is derived from an EMBL/GenBank/DDBJ whole genome shotgun (WGS) entry which is preliminary data.</text>
</comment>
<feature type="chain" id="PRO_5002079252" evidence="3">
    <location>
        <begin position="18"/>
        <end position="299"/>
    </location>
</feature>
<dbReference type="HOGENOM" id="CLU_934090_0_0_1"/>
<keyword evidence="1" id="KW-1015">Disulfide bond</keyword>
<dbReference type="SMART" id="SM00020">
    <property type="entry name" value="Tryp_SPc"/>
    <property type="match status" value="1"/>
</dbReference>
<dbReference type="Proteomes" id="UP000030816">
    <property type="component" value="Unassembled WGS sequence"/>
</dbReference>
<dbReference type="STRING" id="1081103.A0A0B2WLF7"/>
<evidence type="ECO:0000256" key="2">
    <source>
        <dbReference type="SAM" id="MobiDB-lite"/>
    </source>
</evidence>
<feature type="region of interest" description="Disordered" evidence="2">
    <location>
        <begin position="40"/>
        <end position="71"/>
    </location>
</feature>